<reference evidence="4" key="1">
    <citation type="submission" date="2022-11" db="EMBL/GenBank/DDBJ databases">
        <title>Methylomonas rapida sp. nov., Carotenoid-Producing Obligate Methanotrophs with High Growth Characteristics and Biotechnological Potential.</title>
        <authorList>
            <person name="Tikhonova E.N."/>
            <person name="Suleimanov R.Z."/>
            <person name="Miroshnikov K."/>
            <person name="Oshkin I.Y."/>
            <person name="Belova S.E."/>
            <person name="Danilova O.V."/>
            <person name="Ashikhmin A."/>
            <person name="Konopkin A."/>
            <person name="But S.Y."/>
            <person name="Khmelenina V.N."/>
            <person name="Kuznetsov N."/>
            <person name="Pimenov N.V."/>
            <person name="Dedysh S.N."/>
        </authorList>
    </citation>
    <scope>NUCLEOTIDE SEQUENCE</scope>
    <source>
        <strain evidence="4">MP1</strain>
    </source>
</reference>
<dbReference type="PANTHER" id="PTHR30203">
    <property type="entry name" value="OUTER MEMBRANE CATION EFFLUX PROTEIN"/>
    <property type="match status" value="1"/>
</dbReference>
<name>A0ABY7GE14_9GAMM</name>
<dbReference type="PANTHER" id="PTHR30203:SF33">
    <property type="entry name" value="BLR4455 PROTEIN"/>
    <property type="match status" value="1"/>
</dbReference>
<dbReference type="Pfam" id="PF02321">
    <property type="entry name" value="OEP"/>
    <property type="match status" value="2"/>
</dbReference>
<evidence type="ECO:0000256" key="2">
    <source>
        <dbReference type="RuleBase" id="RU362097"/>
    </source>
</evidence>
<keyword evidence="2" id="KW-0812">Transmembrane</keyword>
<comment type="subcellular location">
    <subcellularLocation>
        <location evidence="2">Cell outer membrane</location>
        <topology evidence="2">Lipid-anchor</topology>
    </subcellularLocation>
</comment>
<feature type="coiled-coil region" evidence="3">
    <location>
        <begin position="406"/>
        <end position="433"/>
    </location>
</feature>
<evidence type="ECO:0000313" key="4">
    <source>
        <dbReference type="EMBL" id="WAR43039.1"/>
    </source>
</evidence>
<dbReference type="Gene3D" id="1.20.1600.10">
    <property type="entry name" value="Outer membrane efflux proteins (OEP)"/>
    <property type="match status" value="1"/>
</dbReference>
<keyword evidence="5" id="KW-1185">Reference proteome</keyword>
<dbReference type="InterPro" id="IPR003423">
    <property type="entry name" value="OMP_efflux"/>
</dbReference>
<dbReference type="SUPFAM" id="SSF56954">
    <property type="entry name" value="Outer membrane efflux proteins (OEP)"/>
    <property type="match status" value="1"/>
</dbReference>
<keyword evidence="2" id="KW-0472">Membrane</keyword>
<evidence type="ECO:0000313" key="5">
    <source>
        <dbReference type="Proteomes" id="UP001162780"/>
    </source>
</evidence>
<organism evidence="4 5">
    <name type="scientific">Methylomonas rapida</name>
    <dbReference type="NCBI Taxonomy" id="2963939"/>
    <lineage>
        <taxon>Bacteria</taxon>
        <taxon>Pseudomonadati</taxon>
        <taxon>Pseudomonadota</taxon>
        <taxon>Gammaproteobacteria</taxon>
        <taxon>Methylococcales</taxon>
        <taxon>Methylococcaceae</taxon>
        <taxon>Methylomonas</taxon>
    </lineage>
</organism>
<protein>
    <submittedName>
        <fullName evidence="4">Efflux transporter outer membrane subunit</fullName>
    </submittedName>
</protein>
<keyword evidence="2" id="KW-1134">Transmembrane beta strand</keyword>
<proteinExistence type="inferred from homology"/>
<evidence type="ECO:0000256" key="3">
    <source>
        <dbReference type="SAM" id="Coils"/>
    </source>
</evidence>
<keyword evidence="2" id="KW-0449">Lipoprotein</keyword>
<dbReference type="RefSeq" id="WP_255188015.1">
    <property type="nucleotide sequence ID" value="NZ_CP113517.1"/>
</dbReference>
<dbReference type="Proteomes" id="UP001162780">
    <property type="component" value="Chromosome"/>
</dbReference>
<dbReference type="InterPro" id="IPR010131">
    <property type="entry name" value="MdtP/NodT-like"/>
</dbReference>
<accession>A0ABY7GE14</accession>
<dbReference type="Gene3D" id="2.20.200.10">
    <property type="entry name" value="Outer membrane efflux proteins (OEP)"/>
    <property type="match status" value="1"/>
</dbReference>
<evidence type="ECO:0000256" key="1">
    <source>
        <dbReference type="ARBA" id="ARBA00007613"/>
    </source>
</evidence>
<sequence length="484" mass="52881">MNSKSIRSYLSDLPVVCGNSGFGGNANTRRCEPFAANLKLAVFALPCLLTACNLVPDFQQPVAEVPDQWREETEAKPNSQIQPDWWSTFGSDQLNRLVQEALSYNNDLAAAGQRIEQARAQAKIAGADLWPAVGLDGDYAGTHNEGGETRVKSGRFSVSYEVDLWGANRARRDAGEARLLGEVYARDALQLVVMADVAQAYFDLLAIKERKRIAEDFLRNVDDVLDIVDARFRAGAVSAVDLAQQQTERATARANLDLLIQQQALAENTLAILLGHPPASVEPGNERFADIVMPSIQPQQPAALLQRRPDVRQVEMQLKAANADVGIALAAFYPKLQLNLDTVLANPQPAGVALAMAANLAQPLFQGGRLEGGLADAKARNAELVEIYQQTLLTAFKEVEDAVAIRSNSRRRLQALRLAVEKAREAFQISQEQYRVGAIDYQTLLNTQRSLLSAENSEVQARLDVLVALVQLYKALGGGWSPEV</sequence>
<dbReference type="NCBIfam" id="TIGR01845">
    <property type="entry name" value="outer_NodT"/>
    <property type="match status" value="1"/>
</dbReference>
<keyword evidence="2" id="KW-0564">Palmitate</keyword>
<keyword evidence="3" id="KW-0175">Coiled coil</keyword>
<dbReference type="EMBL" id="CP113517">
    <property type="protein sequence ID" value="WAR43039.1"/>
    <property type="molecule type" value="Genomic_DNA"/>
</dbReference>
<gene>
    <name evidence="4" type="ORF">NM686_011565</name>
</gene>
<comment type="similarity">
    <text evidence="1 2">Belongs to the outer membrane factor (OMF) (TC 1.B.17) family.</text>
</comment>